<reference evidence="2 3" key="1">
    <citation type="submission" date="2018-10" db="EMBL/GenBank/DDBJ databases">
        <title>Genome-centric metagenomics revealed C2 chemical producing, CO utilizing Clostridium with novel acetogenic gene cluster.</title>
        <authorList>
            <person name="Kang H."/>
            <person name="Park B."/>
            <person name="Choi I.G."/>
            <person name="Chang I.S."/>
        </authorList>
    </citation>
    <scope>NUCLEOTIDE SEQUENCE [LARGE SCALE GENOMIC DNA]</scope>
    <source>
        <strain evidence="2 3">H21-9</strain>
    </source>
</reference>
<dbReference type="InterPro" id="IPR023405">
    <property type="entry name" value="Topo_IA_core_domain"/>
</dbReference>
<organism evidence="2 3">
    <name type="scientific">Clostridium autoethanogenum</name>
    <dbReference type="NCBI Taxonomy" id="84023"/>
    <lineage>
        <taxon>Bacteria</taxon>
        <taxon>Bacillati</taxon>
        <taxon>Bacillota</taxon>
        <taxon>Clostridia</taxon>
        <taxon>Eubacteriales</taxon>
        <taxon>Clostridiaceae</taxon>
        <taxon>Clostridium</taxon>
    </lineage>
</organism>
<dbReference type="EMBL" id="RFAQ01000030">
    <property type="protein sequence ID" value="RMD00273.1"/>
    <property type="molecule type" value="Genomic_DNA"/>
</dbReference>
<dbReference type="Proteomes" id="UP000277999">
    <property type="component" value="Unassembled WGS sequence"/>
</dbReference>
<dbReference type="SUPFAM" id="SSF56712">
    <property type="entry name" value="Prokaryotic type I DNA topoisomerase"/>
    <property type="match status" value="1"/>
</dbReference>
<dbReference type="SMART" id="SM00493">
    <property type="entry name" value="TOPRIM"/>
    <property type="match status" value="1"/>
</dbReference>
<name>A0A3M0SP67_9CLOT</name>
<accession>A0A3M0SP67</accession>
<evidence type="ECO:0000313" key="3">
    <source>
        <dbReference type="Proteomes" id="UP000277999"/>
    </source>
</evidence>
<gene>
    <name evidence="2" type="ORF">D9O40_10615</name>
</gene>
<evidence type="ECO:0000259" key="1">
    <source>
        <dbReference type="SMART" id="SM00493"/>
    </source>
</evidence>
<feature type="domain" description="Toprim" evidence="1">
    <location>
        <begin position="1"/>
        <end position="113"/>
    </location>
</feature>
<dbReference type="RefSeq" id="WP_122059277.1">
    <property type="nucleotide sequence ID" value="NZ_RFAQ01000030.1"/>
</dbReference>
<dbReference type="InterPro" id="IPR006171">
    <property type="entry name" value="TOPRIM_dom"/>
</dbReference>
<dbReference type="Pfam" id="PF01751">
    <property type="entry name" value="Toprim"/>
    <property type="match status" value="1"/>
</dbReference>
<dbReference type="AlphaFoldDB" id="A0A3M0SP67"/>
<protein>
    <recommendedName>
        <fullName evidence="1">Toprim domain-containing protein</fullName>
    </recommendedName>
</protein>
<comment type="caution">
    <text evidence="2">The sequence shown here is derived from an EMBL/GenBank/DDBJ whole genome shotgun (WGS) entry which is preliminary data.</text>
</comment>
<evidence type="ECO:0000313" key="2">
    <source>
        <dbReference type="EMBL" id="RMD00273.1"/>
    </source>
</evidence>
<sequence length="114" mass="13306">MKLIIAEKPSLAINVVKSIGSMTKHDGYFENNNYIVTFAFGHLLQLFDVDDYFNREKSKWNLEELPFVPDNFKFKIRDDKGVKKQFNTIKDLIKREDIDEIVNCGDADRGANRF</sequence>
<dbReference type="Gene3D" id="3.40.50.140">
    <property type="match status" value="1"/>
</dbReference>
<proteinExistence type="predicted"/>